<evidence type="ECO:0000313" key="2">
    <source>
        <dbReference type="EMBL" id="CAF1579093.1"/>
    </source>
</evidence>
<dbReference type="EMBL" id="CAJNOL010004014">
    <property type="protein sequence ID" value="CAF1579093.1"/>
    <property type="molecule type" value="Genomic_DNA"/>
</dbReference>
<comment type="caution">
    <text evidence="1">The sequence shown here is derived from an EMBL/GenBank/DDBJ whole genome shotgun (WGS) entry which is preliminary data.</text>
</comment>
<name>A0A815EAA5_9BILA</name>
<keyword evidence="4" id="KW-1185">Reference proteome</keyword>
<dbReference type="Proteomes" id="UP000663870">
    <property type="component" value="Unassembled WGS sequence"/>
</dbReference>
<evidence type="ECO:0000313" key="1">
    <source>
        <dbReference type="EMBL" id="CAF1308755.1"/>
    </source>
</evidence>
<reference evidence="1" key="1">
    <citation type="submission" date="2021-02" db="EMBL/GenBank/DDBJ databases">
        <authorList>
            <person name="Nowell W R."/>
        </authorList>
    </citation>
    <scope>NUCLEOTIDE SEQUENCE</scope>
</reference>
<gene>
    <name evidence="2" type="ORF">JXQ802_LOCUS46019</name>
    <name evidence="1" type="ORF">PYM288_LOCUS30302</name>
</gene>
<sequence>MDGHRWKCFITNFLPKLKTFRFKMAIYFYNFDIVKERGNYMLDSLQSQFWIDEHQWFVRCHWNSENKYNQCILFYTLSYTFSHLSITNNHLWSRSTFPYHRNDWSSSRVRCLSYNAR</sequence>
<evidence type="ECO:0000313" key="3">
    <source>
        <dbReference type="Proteomes" id="UP000663854"/>
    </source>
</evidence>
<protein>
    <submittedName>
        <fullName evidence="1">Uncharacterized protein</fullName>
    </submittedName>
</protein>
<proteinExistence type="predicted"/>
<dbReference type="EMBL" id="CAJNOH010002755">
    <property type="protein sequence ID" value="CAF1308755.1"/>
    <property type="molecule type" value="Genomic_DNA"/>
</dbReference>
<dbReference type="AlphaFoldDB" id="A0A815EAA5"/>
<accession>A0A815EAA5</accession>
<dbReference type="Proteomes" id="UP000663854">
    <property type="component" value="Unassembled WGS sequence"/>
</dbReference>
<evidence type="ECO:0000313" key="4">
    <source>
        <dbReference type="Proteomes" id="UP000663870"/>
    </source>
</evidence>
<organism evidence="1 3">
    <name type="scientific">Rotaria sordida</name>
    <dbReference type="NCBI Taxonomy" id="392033"/>
    <lineage>
        <taxon>Eukaryota</taxon>
        <taxon>Metazoa</taxon>
        <taxon>Spiralia</taxon>
        <taxon>Gnathifera</taxon>
        <taxon>Rotifera</taxon>
        <taxon>Eurotatoria</taxon>
        <taxon>Bdelloidea</taxon>
        <taxon>Philodinida</taxon>
        <taxon>Philodinidae</taxon>
        <taxon>Rotaria</taxon>
    </lineage>
</organism>